<dbReference type="GO" id="GO:0016757">
    <property type="term" value="F:glycosyltransferase activity"/>
    <property type="evidence" value="ECO:0007669"/>
    <property type="project" value="TreeGrafter"/>
</dbReference>
<keyword evidence="3" id="KW-1133">Transmembrane helix</keyword>
<proteinExistence type="predicted"/>
<dbReference type="AlphaFoldDB" id="A0A8J8SLQ1"/>
<keyword evidence="6" id="KW-1185">Reference proteome</keyword>
<feature type="region of interest" description="Disordered" evidence="4">
    <location>
        <begin position="200"/>
        <end position="220"/>
    </location>
</feature>
<dbReference type="GO" id="GO:0005737">
    <property type="term" value="C:cytoplasm"/>
    <property type="evidence" value="ECO:0007669"/>
    <property type="project" value="TreeGrafter"/>
</dbReference>
<dbReference type="InterPro" id="IPR029044">
    <property type="entry name" value="Nucleotide-diphossugar_trans"/>
</dbReference>
<dbReference type="Pfam" id="PF13704">
    <property type="entry name" value="Glyco_tranf_2_4"/>
    <property type="match status" value="1"/>
</dbReference>
<keyword evidence="3" id="KW-0472">Membrane</keyword>
<reference evidence="5" key="1">
    <citation type="submission" date="2020-01" db="EMBL/GenBank/DDBJ databases">
        <authorList>
            <person name="Yang Y."/>
            <person name="Kwon Y.M."/>
        </authorList>
    </citation>
    <scope>NUCLEOTIDE SEQUENCE</scope>
    <source>
        <strain evidence="5">PG104</strain>
        <plasmid evidence="5">unnamed3</plasmid>
    </source>
</reference>
<gene>
    <name evidence="5" type="ORF">GR316_12955</name>
</gene>
<organism evidence="5 6">
    <name type="scientific">Falsirhodobacter algicola</name>
    <dbReference type="NCBI Taxonomy" id="2692330"/>
    <lineage>
        <taxon>Bacteria</taxon>
        <taxon>Pseudomonadati</taxon>
        <taxon>Pseudomonadota</taxon>
        <taxon>Alphaproteobacteria</taxon>
        <taxon>Rhodobacterales</taxon>
        <taxon>Paracoccaceae</taxon>
        <taxon>Falsirhodobacter</taxon>
    </lineage>
</organism>
<keyword evidence="5" id="KW-0614">Plasmid</keyword>
<dbReference type="GO" id="GO:0016020">
    <property type="term" value="C:membrane"/>
    <property type="evidence" value="ECO:0007669"/>
    <property type="project" value="UniProtKB-SubCell"/>
</dbReference>
<geneLocation type="plasmid" evidence="5 6">
    <name>unnamed3</name>
</geneLocation>
<sequence>MVLCNPEVHVPQPGPPSSPIVPVLARQIAAIRLGDDLLFEAVIDADRPTRREVFVYQPRQDRPAFAHSPTAGMIACRHVPHATVFVHEDEVPVPGPLGVRVNGQAAALPSVPAETALFAGRRTLIAQCNGETAANAQDWLAWHAVHHRADAALIVHRGTPDAAAAFRTELAARIGGDGRLAAMGPVMVLGFDAPLGRAGAGPEADPMYAPDAPGKDRMTAPEPDPWSAPLGFTLLYDLLRARFLGRAAAVARLELADLLHPGAEGRTVFDALTAQDEAVILLVGERAYPWAQRREETDFGDHSCLRFDASEYDRSWCLQPDRLPQGVIWMPYRIVGAKPRVVHRWGFWRCMALRYGSGKVSRIVARSALQEDAGLLAMGRFFGAEPERISADTGNAKHLPAREVTGRRTAVVTTMKNEGPFILEWIAYHRAIGVEDFLVYTNDCTDGTDGLLQLLMRKGIVEWRENPYRESGMKPQHAALDAANSEDVIRNADWAICMDVDEYIAVHTGDGTLNALFDAVPDANMIALTWRLFGNADIHAYRDGFITQQFTQAAREMSPLPHQAWGFKTLFKNVGLFKKLGVHRPKGLRPQAVRRIQWVNGSGRPMPEGEWRSAWRSNTDTYGYDLVSLNHYAVRSADSFLVKRDRGRVNHVDRDQGMAYWFRMNHNVVEDRRMERALPRLRAEYDRLMADPEIAAAHAACVAAHRAKIAELKAEPDPAAFHAAITAPRAQRLARLHGHFGLNVYLAGPEVIPEEIALLPPEAPFHFNVDRVAETQH</sequence>
<dbReference type="EMBL" id="CP047292">
    <property type="protein sequence ID" value="QUS37285.1"/>
    <property type="molecule type" value="Genomic_DNA"/>
</dbReference>
<dbReference type="Proteomes" id="UP000679284">
    <property type="component" value="Plasmid unnamed3"/>
</dbReference>
<keyword evidence="2" id="KW-0812">Transmembrane</keyword>
<comment type="subcellular location">
    <subcellularLocation>
        <location evidence="1">Membrane</location>
        <topology evidence="1">Single-pass membrane protein</topology>
    </subcellularLocation>
</comment>
<dbReference type="SUPFAM" id="SSF53448">
    <property type="entry name" value="Nucleotide-diphospho-sugar transferases"/>
    <property type="match status" value="1"/>
</dbReference>
<evidence type="ECO:0000256" key="1">
    <source>
        <dbReference type="ARBA" id="ARBA00004167"/>
    </source>
</evidence>
<accession>A0A8J8SLQ1</accession>
<name>A0A8J8SLQ1_9RHOB</name>
<protein>
    <submittedName>
        <fullName evidence="5">Glycosyltransferase family 92 protein</fullName>
    </submittedName>
</protein>
<dbReference type="KEGG" id="fap:GR316_12955"/>
<evidence type="ECO:0000313" key="5">
    <source>
        <dbReference type="EMBL" id="QUS37285.1"/>
    </source>
</evidence>
<evidence type="ECO:0000256" key="4">
    <source>
        <dbReference type="SAM" id="MobiDB-lite"/>
    </source>
</evidence>
<evidence type="ECO:0000256" key="2">
    <source>
        <dbReference type="ARBA" id="ARBA00022692"/>
    </source>
</evidence>
<evidence type="ECO:0000313" key="6">
    <source>
        <dbReference type="Proteomes" id="UP000679284"/>
    </source>
</evidence>
<dbReference type="PANTHER" id="PTHR21461:SF69">
    <property type="entry name" value="GLYCOSYLTRANSFERASE FAMILY 92 PROTEIN"/>
    <property type="match status" value="1"/>
</dbReference>
<dbReference type="PANTHER" id="PTHR21461">
    <property type="entry name" value="GLYCOSYLTRANSFERASE FAMILY 92 PROTEIN"/>
    <property type="match status" value="1"/>
</dbReference>
<evidence type="ECO:0000256" key="3">
    <source>
        <dbReference type="ARBA" id="ARBA00022989"/>
    </source>
</evidence>